<evidence type="ECO:0008006" key="13">
    <source>
        <dbReference type="Google" id="ProtNLM"/>
    </source>
</evidence>
<feature type="binding site" evidence="8">
    <location>
        <position position="15"/>
    </location>
    <ligand>
        <name>Zn(2+)</name>
        <dbReference type="ChEBI" id="CHEBI:29105"/>
    </ligand>
</feature>
<evidence type="ECO:0000256" key="6">
    <source>
        <dbReference type="ARBA" id="ARBA00023242"/>
    </source>
</evidence>
<dbReference type="PROSITE" id="PS50157">
    <property type="entry name" value="ZINC_FINGER_C2H2_2"/>
    <property type="match status" value="3"/>
</dbReference>
<dbReference type="VEuPathDB" id="VectorBase:LLOJ003357"/>
<dbReference type="GeneID" id="129797384"/>
<dbReference type="VEuPathDB" id="VectorBase:LLONM1_001783"/>
<dbReference type="FunFam" id="3.30.160.60:FF:000100">
    <property type="entry name" value="Zinc finger 45-like"/>
    <property type="match status" value="1"/>
</dbReference>
<keyword evidence="4 7" id="KW-0863">Zinc-finger</keyword>
<proteinExistence type="predicted"/>
<feature type="binding site" evidence="8">
    <location>
        <position position="12"/>
    </location>
    <ligand>
        <name>Zn(2+)</name>
        <dbReference type="ChEBI" id="CHEBI:29105"/>
    </ligand>
</feature>
<evidence type="ECO:0000256" key="2">
    <source>
        <dbReference type="ARBA" id="ARBA00022723"/>
    </source>
</evidence>
<dbReference type="Proteomes" id="UP000092461">
    <property type="component" value="Unassembled WGS sequence"/>
</dbReference>
<feature type="binding site" evidence="8">
    <location>
        <position position="59"/>
    </location>
    <ligand>
        <name>Zn(2+)</name>
        <dbReference type="ChEBI" id="CHEBI:29105"/>
    </ligand>
</feature>
<dbReference type="KEGG" id="lll:129797384"/>
<dbReference type="SMART" id="SM00868">
    <property type="entry name" value="zf-AD"/>
    <property type="match status" value="1"/>
</dbReference>
<evidence type="ECO:0000259" key="10">
    <source>
        <dbReference type="PROSITE" id="PS51915"/>
    </source>
</evidence>
<feature type="domain" description="C2H2-type" evidence="9">
    <location>
        <begin position="257"/>
        <end position="285"/>
    </location>
</feature>
<keyword evidence="3" id="KW-0677">Repeat</keyword>
<evidence type="ECO:0000256" key="4">
    <source>
        <dbReference type="ARBA" id="ARBA00022771"/>
    </source>
</evidence>
<dbReference type="GO" id="GO:0005634">
    <property type="term" value="C:nucleus"/>
    <property type="evidence" value="ECO:0007669"/>
    <property type="project" value="UniProtKB-SubCell"/>
</dbReference>
<accession>A0A1B0CG56</accession>
<dbReference type="EMBL" id="AJWK01010763">
    <property type="status" value="NOT_ANNOTATED_CDS"/>
    <property type="molecule type" value="Genomic_DNA"/>
</dbReference>
<comment type="subcellular location">
    <subcellularLocation>
        <location evidence="1">Nucleus</location>
    </subcellularLocation>
</comment>
<dbReference type="SUPFAM" id="SSF57716">
    <property type="entry name" value="Glucocorticoid receptor-like (DNA-binding domain)"/>
    <property type="match status" value="1"/>
</dbReference>
<evidence type="ECO:0000256" key="3">
    <source>
        <dbReference type="ARBA" id="ARBA00022737"/>
    </source>
</evidence>
<dbReference type="EnsemblMetazoa" id="LLOJ003357-RA">
    <property type="protein sequence ID" value="LLOJ003357-PA"/>
    <property type="gene ID" value="LLOJ003357"/>
</dbReference>
<evidence type="ECO:0000259" key="9">
    <source>
        <dbReference type="PROSITE" id="PS50157"/>
    </source>
</evidence>
<evidence type="ECO:0000256" key="8">
    <source>
        <dbReference type="PROSITE-ProRule" id="PRU01263"/>
    </source>
</evidence>
<keyword evidence="5 8" id="KW-0862">Zinc</keyword>
<evidence type="ECO:0000256" key="1">
    <source>
        <dbReference type="ARBA" id="ARBA00004123"/>
    </source>
</evidence>
<dbReference type="SMART" id="SM00355">
    <property type="entry name" value="ZnF_C2H2"/>
    <property type="match status" value="4"/>
</dbReference>
<dbReference type="PANTHER" id="PTHR24394">
    <property type="entry name" value="ZINC FINGER PROTEIN"/>
    <property type="match status" value="1"/>
</dbReference>
<keyword evidence="6" id="KW-0539">Nucleus</keyword>
<evidence type="ECO:0000256" key="5">
    <source>
        <dbReference type="ARBA" id="ARBA00022833"/>
    </source>
</evidence>
<name>A0A1B0CG56_LUTLO</name>
<dbReference type="PROSITE" id="PS00028">
    <property type="entry name" value="ZINC_FINGER_C2H2_1"/>
    <property type="match status" value="3"/>
</dbReference>
<dbReference type="AlphaFoldDB" id="A0A1B0CG56"/>
<dbReference type="OrthoDB" id="8113227at2759"/>
<feature type="domain" description="ZAD" evidence="10">
    <location>
        <begin position="10"/>
        <end position="83"/>
    </location>
</feature>
<evidence type="ECO:0000313" key="11">
    <source>
        <dbReference type="EnsemblMetazoa" id="LLOJ003357-PA"/>
    </source>
</evidence>
<dbReference type="Pfam" id="PF00096">
    <property type="entry name" value="zf-C2H2"/>
    <property type="match status" value="2"/>
</dbReference>
<dbReference type="GO" id="GO:0008270">
    <property type="term" value="F:zinc ion binding"/>
    <property type="evidence" value="ECO:0007669"/>
    <property type="project" value="UniProtKB-UniRule"/>
</dbReference>
<protein>
    <recommendedName>
        <fullName evidence="13">C2h2-type zn-finger protein</fullName>
    </recommendedName>
</protein>
<dbReference type="PANTHER" id="PTHR24394:SF44">
    <property type="entry name" value="ZINC FINGER PROTEIN 271-LIKE"/>
    <property type="match status" value="1"/>
</dbReference>
<reference evidence="11" key="1">
    <citation type="submission" date="2020-05" db="UniProtKB">
        <authorList>
            <consortium name="EnsemblMetazoa"/>
        </authorList>
    </citation>
    <scope>IDENTIFICATION</scope>
    <source>
        <strain evidence="11">Jacobina</strain>
    </source>
</reference>
<evidence type="ECO:0000313" key="12">
    <source>
        <dbReference type="Proteomes" id="UP000092461"/>
    </source>
</evidence>
<dbReference type="InterPro" id="IPR036236">
    <property type="entry name" value="Znf_C2H2_sf"/>
</dbReference>
<feature type="domain" description="C2H2-type" evidence="9">
    <location>
        <begin position="229"/>
        <end position="256"/>
    </location>
</feature>
<dbReference type="PROSITE" id="PS51915">
    <property type="entry name" value="ZAD"/>
    <property type="match status" value="1"/>
</dbReference>
<feature type="domain" description="C2H2-type" evidence="9">
    <location>
        <begin position="201"/>
        <end position="228"/>
    </location>
</feature>
<dbReference type="RefSeq" id="XP_055695844.1">
    <property type="nucleotide sequence ID" value="XM_055839869.1"/>
</dbReference>
<organism evidence="11 12">
    <name type="scientific">Lutzomyia longipalpis</name>
    <name type="common">Sand fly</name>
    <dbReference type="NCBI Taxonomy" id="7200"/>
    <lineage>
        <taxon>Eukaryota</taxon>
        <taxon>Metazoa</taxon>
        <taxon>Ecdysozoa</taxon>
        <taxon>Arthropoda</taxon>
        <taxon>Hexapoda</taxon>
        <taxon>Insecta</taxon>
        <taxon>Pterygota</taxon>
        <taxon>Neoptera</taxon>
        <taxon>Endopterygota</taxon>
        <taxon>Diptera</taxon>
        <taxon>Nematocera</taxon>
        <taxon>Psychodoidea</taxon>
        <taxon>Psychodidae</taxon>
        <taxon>Lutzomyia</taxon>
        <taxon>Lutzomyia</taxon>
    </lineage>
</organism>
<sequence length="290" mass="33349">METTITLNTEICRICEETNYLINLFDESNLHLYEKLKEIEDFGENDLFDSMFKYICTSCENTLEGFYEFKIQCRNTRSKLVSAATCGIFVQPQETLIILDDIPDAQEDVVIDDDTESESSVELIQFSESINAQGISNQQMESNVHANNQKSEMKIISVSGSDGSVIEPNHPKSILCTICNKKIITKNYEMHKVRHEQKKIFECTECSQTFMSKKYWIAHLKDHINFREYQCDQCDKAFMVADHLKAHKATHSDDKSFVCSTCNRGFTRYRNLKAHMLKVHGKDISAEGNS</sequence>
<feature type="binding site" evidence="8">
    <location>
        <position position="56"/>
    </location>
    <ligand>
        <name>Zn(2+)</name>
        <dbReference type="ChEBI" id="CHEBI:29105"/>
    </ligand>
</feature>
<dbReference type="InterPro" id="IPR012934">
    <property type="entry name" value="Znf_AD"/>
</dbReference>
<evidence type="ECO:0000256" key="7">
    <source>
        <dbReference type="PROSITE-ProRule" id="PRU00042"/>
    </source>
</evidence>
<dbReference type="SUPFAM" id="SSF57667">
    <property type="entry name" value="beta-beta-alpha zinc fingers"/>
    <property type="match status" value="2"/>
</dbReference>
<dbReference type="Gene3D" id="3.40.1800.20">
    <property type="match status" value="1"/>
</dbReference>
<keyword evidence="12" id="KW-1185">Reference proteome</keyword>
<keyword evidence="2 8" id="KW-0479">Metal-binding</keyword>
<dbReference type="InterPro" id="IPR013087">
    <property type="entry name" value="Znf_C2H2_type"/>
</dbReference>
<dbReference type="Gene3D" id="3.30.160.60">
    <property type="entry name" value="Classic Zinc Finger"/>
    <property type="match status" value="3"/>
</dbReference>
<dbReference type="GO" id="GO:0000981">
    <property type="term" value="F:DNA-binding transcription factor activity, RNA polymerase II-specific"/>
    <property type="evidence" value="ECO:0007669"/>
    <property type="project" value="TreeGrafter"/>
</dbReference>
<dbReference type="Pfam" id="PF07776">
    <property type="entry name" value="zf-AD"/>
    <property type="match status" value="1"/>
</dbReference>
<dbReference type="Pfam" id="PF13912">
    <property type="entry name" value="zf-C2H2_6"/>
    <property type="match status" value="1"/>
</dbReference>